<keyword evidence="4" id="KW-0479">Metal-binding</keyword>
<dbReference type="InterPro" id="IPR013985">
    <property type="entry name" value="Ald_Fedxn_OxRdtase_dom3"/>
</dbReference>
<feature type="domain" description="Aldehyde ferredoxin oxidoreductase N-terminal" evidence="9">
    <location>
        <begin position="1"/>
        <end position="201"/>
    </location>
</feature>
<name>A0A0S7BJK1_9CHLR</name>
<dbReference type="InterPro" id="IPR013983">
    <property type="entry name" value="Ald_Fedxn_OxRdtase_N"/>
</dbReference>
<gene>
    <name evidence="10" type="ORF">LARV_01732</name>
</gene>
<dbReference type="InterPro" id="IPR036503">
    <property type="entry name" value="Ald_Fedxn_OxRdtase_N_sf"/>
</dbReference>
<evidence type="ECO:0000256" key="5">
    <source>
        <dbReference type="ARBA" id="ARBA00023002"/>
    </source>
</evidence>
<dbReference type="Proteomes" id="UP000055060">
    <property type="component" value="Unassembled WGS sequence"/>
</dbReference>
<dbReference type="RefSeq" id="WP_075073267.1">
    <property type="nucleotide sequence ID" value="NZ_DF967972.1"/>
</dbReference>
<keyword evidence="7" id="KW-0411">Iron-sulfur</keyword>
<proteinExistence type="inferred from homology"/>
<dbReference type="OrthoDB" id="9763894at2"/>
<evidence type="ECO:0000256" key="4">
    <source>
        <dbReference type="ARBA" id="ARBA00022723"/>
    </source>
</evidence>
<dbReference type="SUPFAM" id="SSF48310">
    <property type="entry name" value="Aldehyde ferredoxin oxidoreductase, C-terminal domains"/>
    <property type="match status" value="1"/>
</dbReference>
<sequence length="636" mass="69110">MSLTAEIDLSENKIIQYETDPKILQSWLGGRGYAAYLLYNRVGPEVAPFAPENCLIFSTGRLNGTTWPAASRYHVTFKSPATGAYGYANSGGHFGPELSKAGYDALVITGRAKTPVLIQINGSSIQILPANHLWGLSTTATEEAILASGAGGRVACIGPAGENRVYYAAIINDGGRAAARSGPGAVMGSKNLKAIHVVAGNANRATSMDFKNIAKQQFQKLLTSRNTQGLMNESTLYLMQIKNKIGDLPTRNHQSGQVPFIHRLDTASFSRYWVNRKGCTACPIRCARTAQVSSGKFAAKIEGPEYESADSFGPLVWNADPEIVIRANELCNQMGLDTISTGVSIAFAMECHQRGLLDDPEFSLDWGDPESILGLIQRIADRSGIGELLASGTRHAAEKIGRNACDYAIQVKGVELPRQEPRVCKAFGLGHAVSNRGADHLYGLPTIDLAGHWEVAHKLFPEAILSRLMDVADETYKPEVLITGEHFSAIVDSLGLCKFSTAETYIVLPEDIAAGLTALGFPYSKQELLTAAERIVNLERLYNVRHHFSRKDDYLPKRFTTEPLEIYQYAPAAGENHAVRSEKPISVAEIHDFDAMLDHYYDLRGWSDAGIPTVDTLQRLAIADSISLAAVRAANG</sequence>
<dbReference type="Gene3D" id="1.10.599.10">
    <property type="entry name" value="Aldehyde Ferredoxin Oxidoreductase Protein, subunit A, domain 3"/>
    <property type="match status" value="1"/>
</dbReference>
<keyword evidence="6" id="KW-0408">Iron</keyword>
<dbReference type="InterPro" id="IPR036021">
    <property type="entry name" value="Tungsten_al_ferr_oxy-like_C"/>
</dbReference>
<dbReference type="PANTHER" id="PTHR30038:SF7">
    <property type="entry name" value="TUNGSTEN-CONTAINING GLYCERALDEHYDE-3-PHOSPHATE:FERREDOXIN OXIDOREDUCTASE"/>
    <property type="match status" value="1"/>
</dbReference>
<evidence type="ECO:0000256" key="6">
    <source>
        <dbReference type="ARBA" id="ARBA00023004"/>
    </source>
</evidence>
<reference evidence="10" key="1">
    <citation type="submission" date="2015-07" db="EMBL/GenBank/DDBJ databases">
        <title>Draft Genome Sequences of Anaerolinea thermolimosa IMO-1, Bellilinea caldifistulae GOMI-1, Leptolinea tardivitalis YMTK-2, Levilinea saccharolytica KIBI-1,Longilinea arvoryzae KOME-1, Previously Described as Members of the Anaerolineaceae (Chloroflexi).</title>
        <authorList>
            <person name="Sekiguchi Y."/>
            <person name="Ohashi A."/>
            <person name="Matsuura N."/>
            <person name="Tourlousse M.D."/>
        </authorList>
    </citation>
    <scope>NUCLEOTIDE SEQUENCE [LARGE SCALE GENOMIC DNA]</scope>
    <source>
        <strain evidence="10">KOME-1</strain>
    </source>
</reference>
<comment type="cofactor">
    <cofactor evidence="8">
        <name>tungstopterin</name>
        <dbReference type="ChEBI" id="CHEBI:30402"/>
    </cofactor>
</comment>
<evidence type="ECO:0000259" key="9">
    <source>
        <dbReference type="SMART" id="SM00790"/>
    </source>
</evidence>
<dbReference type="GO" id="GO:0051539">
    <property type="term" value="F:4 iron, 4 sulfur cluster binding"/>
    <property type="evidence" value="ECO:0007669"/>
    <property type="project" value="UniProtKB-KW"/>
</dbReference>
<dbReference type="InterPro" id="IPR001203">
    <property type="entry name" value="OxRdtase_Ald_Fedxn_C"/>
</dbReference>
<dbReference type="Pfam" id="PF02730">
    <property type="entry name" value="AFOR_N"/>
    <property type="match status" value="1"/>
</dbReference>
<dbReference type="SUPFAM" id="SSF56228">
    <property type="entry name" value="Aldehyde ferredoxin oxidoreductase, N-terminal domain"/>
    <property type="match status" value="1"/>
</dbReference>
<dbReference type="Gene3D" id="1.10.569.10">
    <property type="entry name" value="Aldehyde Ferredoxin Oxidoreductase Protein, subunit A, domain 2"/>
    <property type="match status" value="1"/>
</dbReference>
<comment type="cofactor">
    <cofactor evidence="1">
        <name>[4Fe-4S] cluster</name>
        <dbReference type="ChEBI" id="CHEBI:49883"/>
    </cofactor>
</comment>
<dbReference type="GO" id="GO:0046872">
    <property type="term" value="F:metal ion binding"/>
    <property type="evidence" value="ECO:0007669"/>
    <property type="project" value="UniProtKB-KW"/>
</dbReference>
<dbReference type="InterPro" id="IPR013984">
    <property type="entry name" value="Ald_Fedxn_OxRdtase_dom2"/>
</dbReference>
<keyword evidence="3" id="KW-0004">4Fe-4S</keyword>
<protein>
    <submittedName>
        <fullName evidence="10">Aldehyde:ferredoxin oxidoreductase</fullName>
    </submittedName>
</protein>
<evidence type="ECO:0000256" key="2">
    <source>
        <dbReference type="ARBA" id="ARBA00011032"/>
    </source>
</evidence>
<accession>A0A0S7BJK1</accession>
<dbReference type="EMBL" id="DF967972">
    <property type="protein sequence ID" value="GAP13973.1"/>
    <property type="molecule type" value="Genomic_DNA"/>
</dbReference>
<evidence type="ECO:0000256" key="3">
    <source>
        <dbReference type="ARBA" id="ARBA00022485"/>
    </source>
</evidence>
<comment type="similarity">
    <text evidence="2">Belongs to the AOR/FOR family.</text>
</comment>
<dbReference type="AlphaFoldDB" id="A0A0S7BJK1"/>
<evidence type="ECO:0000256" key="1">
    <source>
        <dbReference type="ARBA" id="ARBA00001966"/>
    </source>
</evidence>
<dbReference type="STRING" id="360412.LARV_01732"/>
<evidence type="ECO:0000313" key="11">
    <source>
        <dbReference type="Proteomes" id="UP000055060"/>
    </source>
</evidence>
<dbReference type="Gene3D" id="3.60.9.10">
    <property type="entry name" value="Aldehyde ferredoxin oxidoreductase, N-terminal domain"/>
    <property type="match status" value="1"/>
</dbReference>
<evidence type="ECO:0000256" key="7">
    <source>
        <dbReference type="ARBA" id="ARBA00023014"/>
    </source>
</evidence>
<keyword evidence="11" id="KW-1185">Reference proteome</keyword>
<dbReference type="Pfam" id="PF01314">
    <property type="entry name" value="AFOR_C"/>
    <property type="match status" value="1"/>
</dbReference>
<organism evidence="10">
    <name type="scientific">Longilinea arvoryzae</name>
    <dbReference type="NCBI Taxonomy" id="360412"/>
    <lineage>
        <taxon>Bacteria</taxon>
        <taxon>Bacillati</taxon>
        <taxon>Chloroflexota</taxon>
        <taxon>Anaerolineae</taxon>
        <taxon>Anaerolineales</taxon>
        <taxon>Anaerolineaceae</taxon>
        <taxon>Longilinea</taxon>
    </lineage>
</organism>
<dbReference type="PANTHER" id="PTHR30038">
    <property type="entry name" value="ALDEHYDE FERREDOXIN OXIDOREDUCTASE"/>
    <property type="match status" value="1"/>
</dbReference>
<evidence type="ECO:0000256" key="8">
    <source>
        <dbReference type="ARBA" id="ARBA00049934"/>
    </source>
</evidence>
<dbReference type="InterPro" id="IPR051919">
    <property type="entry name" value="W-dependent_AOR"/>
</dbReference>
<evidence type="ECO:0000313" key="10">
    <source>
        <dbReference type="EMBL" id="GAP13973.1"/>
    </source>
</evidence>
<dbReference type="GO" id="GO:0016625">
    <property type="term" value="F:oxidoreductase activity, acting on the aldehyde or oxo group of donors, iron-sulfur protein as acceptor"/>
    <property type="evidence" value="ECO:0007669"/>
    <property type="project" value="InterPro"/>
</dbReference>
<dbReference type="SMART" id="SM00790">
    <property type="entry name" value="AFOR_N"/>
    <property type="match status" value="1"/>
</dbReference>
<keyword evidence="5" id="KW-0560">Oxidoreductase</keyword>
<dbReference type="GO" id="GO:0009055">
    <property type="term" value="F:electron transfer activity"/>
    <property type="evidence" value="ECO:0007669"/>
    <property type="project" value="InterPro"/>
</dbReference>